<keyword evidence="3" id="KW-0411">Iron-sulfur</keyword>
<evidence type="ECO:0000259" key="4">
    <source>
        <dbReference type="PROSITE" id="PS51379"/>
    </source>
</evidence>
<dbReference type="GO" id="GO:0051536">
    <property type="term" value="F:iron-sulfur cluster binding"/>
    <property type="evidence" value="ECO:0007669"/>
    <property type="project" value="UniProtKB-KW"/>
</dbReference>
<dbReference type="InterPro" id="IPR017900">
    <property type="entry name" value="4Fe4S_Fe_S_CS"/>
</dbReference>
<evidence type="ECO:0000256" key="3">
    <source>
        <dbReference type="ARBA" id="ARBA00023014"/>
    </source>
</evidence>
<dbReference type="PANTHER" id="PTHR42895">
    <property type="entry name" value="IRON-SULFUR CLUSTER-BINDING PROTEIN-RELATED"/>
    <property type="match status" value="1"/>
</dbReference>
<keyword evidence="2" id="KW-0408">Iron</keyword>
<evidence type="ECO:0000256" key="1">
    <source>
        <dbReference type="ARBA" id="ARBA00022723"/>
    </source>
</evidence>
<evidence type="ECO:0000313" key="5">
    <source>
        <dbReference type="EMBL" id="BAT70871.1"/>
    </source>
</evidence>
<gene>
    <name evidence="5" type="ORF">TST_0061</name>
</gene>
<dbReference type="PROSITE" id="PS51379">
    <property type="entry name" value="4FE4S_FER_2"/>
    <property type="match status" value="2"/>
</dbReference>
<proteinExistence type="predicted"/>
<dbReference type="EMBL" id="AP013035">
    <property type="protein sequence ID" value="BAT70871.1"/>
    <property type="molecule type" value="Genomic_DNA"/>
</dbReference>
<dbReference type="InterPro" id="IPR052911">
    <property type="entry name" value="Corrinoid_activation_enz"/>
</dbReference>
<dbReference type="InterPro" id="IPR017896">
    <property type="entry name" value="4Fe4S_Fe-S-bd"/>
</dbReference>
<dbReference type="STRING" id="1298851.TST_0061"/>
<evidence type="ECO:0000313" key="6">
    <source>
        <dbReference type="Proteomes" id="UP000063234"/>
    </source>
</evidence>
<reference evidence="6" key="1">
    <citation type="journal article" date="2018" name="Science">
        <title>A primordial and reversible TCA cycle in a facultatively chemolithoautotrophic thermophile.</title>
        <authorList>
            <person name="Nunoura T."/>
            <person name="Chikaraishi Y."/>
            <person name="Izaki R."/>
            <person name="Suwa T."/>
            <person name="Sato T."/>
            <person name="Harada T."/>
            <person name="Mori K."/>
            <person name="Kato Y."/>
            <person name="Miyazaki M."/>
            <person name="Shimamura S."/>
            <person name="Yanagawa K."/>
            <person name="Shuto A."/>
            <person name="Ohkouchi N."/>
            <person name="Fujita N."/>
            <person name="Takaki Y."/>
            <person name="Atomi H."/>
            <person name="Takai K."/>
        </authorList>
    </citation>
    <scope>NUCLEOTIDE SEQUENCE [LARGE SCALE GENOMIC DNA]</scope>
    <source>
        <strain evidence="6">DSM 17441 / JCM 13301 / NBRC 103674 / ABI70S6</strain>
    </source>
</reference>
<dbReference type="PROSITE" id="PS00198">
    <property type="entry name" value="4FE4S_FER_1"/>
    <property type="match status" value="1"/>
</dbReference>
<dbReference type="OrthoDB" id="9795268at2"/>
<keyword evidence="1" id="KW-0479">Metal-binding</keyword>
<evidence type="ECO:0000256" key="2">
    <source>
        <dbReference type="ARBA" id="ARBA00023004"/>
    </source>
</evidence>
<dbReference type="KEGG" id="ttk:TST_0061"/>
<name>A0A0S3QRB9_THET7</name>
<dbReference type="Gene3D" id="3.30.70.20">
    <property type="match status" value="1"/>
</dbReference>
<dbReference type="Proteomes" id="UP000063234">
    <property type="component" value="Chromosome"/>
</dbReference>
<dbReference type="PANTHER" id="PTHR42895:SF1">
    <property type="entry name" value="IRON-SULFUR CLUSTER PROTEIN"/>
    <property type="match status" value="1"/>
</dbReference>
<dbReference type="RefSeq" id="WP_068548574.1">
    <property type="nucleotide sequence ID" value="NZ_AP013035.1"/>
</dbReference>
<accession>A0A0S3QRB9</accession>
<dbReference type="Pfam" id="PF00037">
    <property type="entry name" value="Fer4"/>
    <property type="match status" value="1"/>
</dbReference>
<dbReference type="PATRIC" id="fig|1298851.3.peg.64"/>
<organism evidence="5 6">
    <name type="scientific">Thermosulfidibacter takaii (strain DSM 17441 / JCM 13301 / NBRC 103674 / ABI70S6)</name>
    <dbReference type="NCBI Taxonomy" id="1298851"/>
    <lineage>
        <taxon>Bacteria</taxon>
        <taxon>Pseudomonadati</taxon>
        <taxon>Thermosulfidibacterota</taxon>
        <taxon>Thermosulfidibacteria</taxon>
        <taxon>Thermosulfidibacterales</taxon>
        <taxon>Thermosulfidibacteraceae</taxon>
    </lineage>
</organism>
<dbReference type="GO" id="GO:0046872">
    <property type="term" value="F:metal ion binding"/>
    <property type="evidence" value="ECO:0007669"/>
    <property type="project" value="UniProtKB-KW"/>
</dbReference>
<protein>
    <submittedName>
        <fullName evidence="5">4Fe-4S ferredoxin</fullName>
    </submittedName>
</protein>
<sequence length="229" mass="25153">MQKVLRKIVEIDEELCDGCGLCVQACEEGAIQIINGKAKLVSERMCDGLGVCIGHCPKGAIKIIEREAEPFEEEAIHHHHGMACPGSALKEFKQETDAQEIDIPSALTHWPVQIRLVPPTASFLKGAHLLVVADCVPAAYPELHTKLLPGKKILIGCPKFDPKEEYTKRFKDIMVAAKPSKISVVVMEVPCCQGLIRIILKARELAQMDTPLEVIVVGVQGEILHKEVI</sequence>
<dbReference type="AlphaFoldDB" id="A0A0S3QRB9"/>
<dbReference type="SUPFAM" id="SSF54862">
    <property type="entry name" value="4Fe-4S ferredoxins"/>
    <property type="match status" value="1"/>
</dbReference>
<feature type="domain" description="4Fe-4S ferredoxin-type" evidence="4">
    <location>
        <begin position="37"/>
        <end position="66"/>
    </location>
</feature>
<keyword evidence="6" id="KW-1185">Reference proteome</keyword>
<feature type="domain" description="4Fe-4S ferredoxin-type" evidence="4">
    <location>
        <begin position="7"/>
        <end position="36"/>
    </location>
</feature>